<dbReference type="InterPro" id="IPR044839">
    <property type="entry name" value="NDR1-like"/>
</dbReference>
<name>A0AAW0KW43_QUESU</name>
<keyword evidence="4 5" id="KW-0472">Membrane</keyword>
<proteinExistence type="predicted"/>
<dbReference type="PANTHER" id="PTHR31415:SF89">
    <property type="entry name" value="PROTEIN NDR1-LIKE"/>
    <property type="match status" value="1"/>
</dbReference>
<reference evidence="7 8" key="1">
    <citation type="journal article" date="2018" name="Sci. Data">
        <title>The draft genome sequence of cork oak.</title>
        <authorList>
            <person name="Ramos A.M."/>
            <person name="Usie A."/>
            <person name="Barbosa P."/>
            <person name="Barros P.M."/>
            <person name="Capote T."/>
            <person name="Chaves I."/>
            <person name="Simoes F."/>
            <person name="Abreu I."/>
            <person name="Carrasquinho I."/>
            <person name="Faro C."/>
            <person name="Guimaraes J.B."/>
            <person name="Mendonca D."/>
            <person name="Nobrega F."/>
            <person name="Rodrigues L."/>
            <person name="Saibo N.J.M."/>
            <person name="Varela M.C."/>
            <person name="Egas C."/>
            <person name="Matos J."/>
            <person name="Miguel C.M."/>
            <person name="Oliveira M.M."/>
            <person name="Ricardo C.P."/>
            <person name="Goncalves S."/>
        </authorList>
    </citation>
    <scope>NUCLEOTIDE SEQUENCE [LARGE SCALE GENOMIC DNA]</scope>
    <source>
        <strain evidence="8">cv. HL8</strain>
    </source>
</reference>
<dbReference type="PANTHER" id="PTHR31415">
    <property type="entry name" value="OS05G0367900 PROTEIN"/>
    <property type="match status" value="1"/>
</dbReference>
<dbReference type="GO" id="GO:0005886">
    <property type="term" value="C:plasma membrane"/>
    <property type="evidence" value="ECO:0007669"/>
    <property type="project" value="TreeGrafter"/>
</dbReference>
<organism evidence="7 8">
    <name type="scientific">Quercus suber</name>
    <name type="common">Cork oak</name>
    <dbReference type="NCBI Taxonomy" id="58331"/>
    <lineage>
        <taxon>Eukaryota</taxon>
        <taxon>Viridiplantae</taxon>
        <taxon>Streptophyta</taxon>
        <taxon>Embryophyta</taxon>
        <taxon>Tracheophyta</taxon>
        <taxon>Spermatophyta</taxon>
        <taxon>Magnoliopsida</taxon>
        <taxon>eudicotyledons</taxon>
        <taxon>Gunneridae</taxon>
        <taxon>Pentapetalae</taxon>
        <taxon>rosids</taxon>
        <taxon>fabids</taxon>
        <taxon>Fagales</taxon>
        <taxon>Fagaceae</taxon>
        <taxon>Quercus</taxon>
    </lineage>
</organism>
<keyword evidence="2 5" id="KW-0812">Transmembrane</keyword>
<feature type="transmembrane region" description="Helical" evidence="5">
    <location>
        <begin position="7"/>
        <end position="29"/>
    </location>
</feature>
<comment type="subcellular location">
    <subcellularLocation>
        <location evidence="1">Membrane</location>
        <topology evidence="1">Single-pass membrane protein</topology>
    </subcellularLocation>
</comment>
<evidence type="ECO:0000313" key="8">
    <source>
        <dbReference type="Proteomes" id="UP000237347"/>
    </source>
</evidence>
<dbReference type="GO" id="GO:0098542">
    <property type="term" value="P:defense response to other organism"/>
    <property type="evidence" value="ECO:0007669"/>
    <property type="project" value="InterPro"/>
</dbReference>
<evidence type="ECO:0000313" key="7">
    <source>
        <dbReference type="EMBL" id="KAK7842593.1"/>
    </source>
</evidence>
<dbReference type="EMBL" id="PKMF04000219">
    <property type="protein sequence ID" value="KAK7842593.1"/>
    <property type="molecule type" value="Genomic_DNA"/>
</dbReference>
<evidence type="ECO:0000256" key="3">
    <source>
        <dbReference type="ARBA" id="ARBA00022989"/>
    </source>
</evidence>
<evidence type="ECO:0000259" key="6">
    <source>
        <dbReference type="Pfam" id="PF03168"/>
    </source>
</evidence>
<accession>A0AAW0KW43</accession>
<comment type="caution">
    <text evidence="7">The sequence shown here is derived from an EMBL/GenBank/DDBJ whole genome shotgun (WGS) entry which is preliminary data.</text>
</comment>
<dbReference type="GO" id="GO:0009506">
    <property type="term" value="C:plasmodesma"/>
    <property type="evidence" value="ECO:0007669"/>
    <property type="project" value="TreeGrafter"/>
</dbReference>
<dbReference type="Pfam" id="PF03168">
    <property type="entry name" value="LEA_2"/>
    <property type="match status" value="1"/>
</dbReference>
<evidence type="ECO:0000256" key="2">
    <source>
        <dbReference type="ARBA" id="ARBA00022692"/>
    </source>
</evidence>
<sequence length="202" mass="23167">MCEAKNFYIWLLQIVALLGILALCLWLILRPKPPNYTIVDITIPPGSLASSEGQNATIYYDLEIENPNKDSSVYYDDILFTFFYGQDTVGQKTIPSFHQGRSKTRQVVDYLEVKPSVWKSFHNAISNGKAELKASLLTKVRYKTWGQRSKHHKLDLVGKLPIGSDGKISGKKKKIKLRHSSKKWRRLLLRQLEAAKLEQYQS</sequence>
<keyword evidence="3 5" id="KW-1133">Transmembrane helix</keyword>
<protein>
    <submittedName>
        <fullName evidence="7">Protein ndr1</fullName>
    </submittedName>
</protein>
<dbReference type="AlphaFoldDB" id="A0AAW0KW43"/>
<dbReference type="Proteomes" id="UP000237347">
    <property type="component" value="Unassembled WGS sequence"/>
</dbReference>
<dbReference type="InterPro" id="IPR004864">
    <property type="entry name" value="LEA_2"/>
</dbReference>
<gene>
    <name evidence="7" type="primary">NDR1_2</name>
    <name evidence="7" type="ORF">CFP56_013642</name>
</gene>
<keyword evidence="8" id="KW-1185">Reference proteome</keyword>
<evidence type="ECO:0000256" key="4">
    <source>
        <dbReference type="ARBA" id="ARBA00023136"/>
    </source>
</evidence>
<evidence type="ECO:0000256" key="5">
    <source>
        <dbReference type="SAM" id="Phobius"/>
    </source>
</evidence>
<evidence type="ECO:0000256" key="1">
    <source>
        <dbReference type="ARBA" id="ARBA00004167"/>
    </source>
</evidence>
<feature type="domain" description="Late embryogenesis abundant protein LEA-2 subgroup" evidence="6">
    <location>
        <begin position="62"/>
        <end position="154"/>
    </location>
</feature>